<dbReference type="GeneID" id="32466066"/>
<feature type="compositionally biased region" description="Basic and acidic residues" evidence="1">
    <location>
        <begin position="9"/>
        <end position="26"/>
    </location>
</feature>
<keyword evidence="4" id="KW-1185">Reference proteome</keyword>
<dbReference type="EMBL" id="LK022848">
    <property type="protein sequence ID" value="CDR11422.1"/>
    <property type="molecule type" value="Genomic_DNA"/>
</dbReference>
<feature type="compositionally biased region" description="Polar residues" evidence="1">
    <location>
        <begin position="27"/>
        <end position="39"/>
    </location>
</feature>
<gene>
    <name evidence="3" type="ORF">J2Z30_000255</name>
    <name evidence="2" type="ORF">SIRAN7286</name>
</gene>
<reference evidence="2" key="1">
    <citation type="submission" date="2014-05" db="EMBL/GenBank/DDBJ databases">
        <authorList>
            <person name="Horn Fabian"/>
        </authorList>
    </citation>
    <scope>NUCLEOTIDE SEQUENCE</scope>
</reference>
<name>A0A060ZY76_9ACTN</name>
<dbReference type="HOGENOM" id="CLU_195378_1_1_11"/>
<protein>
    <submittedName>
        <fullName evidence="2">Uncharacterized protein</fullName>
    </submittedName>
</protein>
<organism evidence="2">
    <name type="scientific">Streptomyces iranensis</name>
    <dbReference type="NCBI Taxonomy" id="576784"/>
    <lineage>
        <taxon>Bacteria</taxon>
        <taxon>Bacillati</taxon>
        <taxon>Actinomycetota</taxon>
        <taxon>Actinomycetes</taxon>
        <taxon>Kitasatosporales</taxon>
        <taxon>Streptomycetaceae</taxon>
        <taxon>Streptomyces</taxon>
        <taxon>Streptomyces violaceusniger group</taxon>
    </lineage>
</organism>
<dbReference type="Proteomes" id="UP000756710">
    <property type="component" value="Unassembled WGS sequence"/>
</dbReference>
<evidence type="ECO:0000313" key="4">
    <source>
        <dbReference type="Proteomes" id="UP000756710"/>
    </source>
</evidence>
<proteinExistence type="predicted"/>
<dbReference type="AlphaFoldDB" id="A0A060ZY76"/>
<feature type="compositionally biased region" description="Basic and acidic residues" evidence="1">
    <location>
        <begin position="48"/>
        <end position="59"/>
    </location>
</feature>
<evidence type="ECO:0000256" key="1">
    <source>
        <dbReference type="SAM" id="MobiDB-lite"/>
    </source>
</evidence>
<evidence type="ECO:0000313" key="3">
    <source>
        <dbReference type="EMBL" id="MBP2059259.1"/>
    </source>
</evidence>
<accession>A0A060ZY76</accession>
<dbReference type="RefSeq" id="WP_044576941.1">
    <property type="nucleotide sequence ID" value="NZ_BAABDR010000060.1"/>
</dbReference>
<reference evidence="3 4" key="2">
    <citation type="submission" date="2021-03" db="EMBL/GenBank/DDBJ databases">
        <title>Genomic Encyclopedia of Type Strains, Phase IV (KMG-IV): sequencing the most valuable type-strain genomes for metagenomic binning, comparative biology and taxonomic classification.</title>
        <authorList>
            <person name="Goeker M."/>
        </authorList>
    </citation>
    <scope>NUCLEOTIDE SEQUENCE [LARGE SCALE GENOMIC DNA]</scope>
    <source>
        <strain evidence="3 4">DSM 41954</strain>
    </source>
</reference>
<sequence length="59" mass="6860">MGKNKNRDRKQQQERRQERGMADRPADQQSSMDTQSQAMRSEGAPSTPRKDRQKSFGHN</sequence>
<dbReference type="EMBL" id="JAGGLR010000001">
    <property type="protein sequence ID" value="MBP2059259.1"/>
    <property type="molecule type" value="Genomic_DNA"/>
</dbReference>
<evidence type="ECO:0000313" key="2">
    <source>
        <dbReference type="EMBL" id="CDR11422.1"/>
    </source>
</evidence>
<feature type="region of interest" description="Disordered" evidence="1">
    <location>
        <begin position="1"/>
        <end position="59"/>
    </location>
</feature>